<protein>
    <recommendedName>
        <fullName evidence="2">Cytochrome bc1 complex Rieske iron-sulfur subunit</fullName>
    </recommendedName>
    <alternativeName>
        <fullName evidence="8">Cytochrome bc1 reductase complex subunit QcrA</fullName>
    </alternativeName>
</protein>
<dbReference type="PANTHER" id="PTHR10134">
    <property type="entry name" value="CYTOCHROME B-C1 COMPLEX SUBUNIT RIESKE, MITOCHONDRIAL"/>
    <property type="match status" value="1"/>
</dbReference>
<keyword evidence="13" id="KW-1185">Reference proteome</keyword>
<keyword evidence="7" id="KW-1015">Disulfide bond</keyword>
<organism evidence="12 13">
    <name type="scientific">Rhodococcus artemisiae</name>
    <dbReference type="NCBI Taxonomy" id="714159"/>
    <lineage>
        <taxon>Bacteria</taxon>
        <taxon>Bacillati</taxon>
        <taxon>Actinomycetota</taxon>
        <taxon>Actinomycetes</taxon>
        <taxon>Mycobacteriales</taxon>
        <taxon>Nocardiaceae</taxon>
        <taxon>Rhodococcus</taxon>
    </lineage>
</organism>
<dbReference type="Pfam" id="PF00355">
    <property type="entry name" value="Rieske"/>
    <property type="match status" value="1"/>
</dbReference>
<evidence type="ECO:0000256" key="3">
    <source>
        <dbReference type="ARBA" id="ARBA00022714"/>
    </source>
</evidence>
<evidence type="ECO:0000313" key="12">
    <source>
        <dbReference type="EMBL" id="MEE2059452.1"/>
    </source>
</evidence>
<evidence type="ECO:0000256" key="2">
    <source>
        <dbReference type="ARBA" id="ARBA00015816"/>
    </source>
</evidence>
<evidence type="ECO:0000256" key="10">
    <source>
        <dbReference type="SAM" id="SignalP"/>
    </source>
</evidence>
<dbReference type="PROSITE" id="PS51296">
    <property type="entry name" value="RIESKE"/>
    <property type="match status" value="1"/>
</dbReference>
<dbReference type="CDD" id="cd03467">
    <property type="entry name" value="Rieske"/>
    <property type="match status" value="1"/>
</dbReference>
<dbReference type="InterPro" id="IPR005805">
    <property type="entry name" value="Rieske_Fe-S_prot_C"/>
</dbReference>
<proteinExistence type="predicted"/>
<keyword evidence="3" id="KW-0001">2Fe-2S</keyword>
<dbReference type="Proteomes" id="UP001336020">
    <property type="component" value="Unassembled WGS sequence"/>
</dbReference>
<feature type="chain" id="PRO_5046709144" description="Cytochrome bc1 complex Rieske iron-sulfur subunit" evidence="10">
    <location>
        <begin position="23"/>
        <end position="146"/>
    </location>
</feature>
<evidence type="ECO:0000259" key="11">
    <source>
        <dbReference type="PROSITE" id="PS51296"/>
    </source>
</evidence>
<dbReference type="InterPro" id="IPR017941">
    <property type="entry name" value="Rieske_2Fe-2S"/>
</dbReference>
<dbReference type="InterPro" id="IPR006311">
    <property type="entry name" value="TAT_signal"/>
</dbReference>
<comment type="function">
    <text evidence="1">Iron-sulfur subunit of the cytochrome bc1 complex, an essential component of the respiratory electron transport chain required for ATP synthesis. The bc1 complex catalyzes the oxidation of menaquinol and the reduction of cytochrome c in the respiratory chain. The bc1 complex operates through a Q-cycle mechanism that couples electron transfer to generation of the proton gradient that drives ATP synthesis.</text>
</comment>
<dbReference type="Gene3D" id="2.102.10.10">
    <property type="entry name" value="Rieske [2Fe-2S] iron-sulphur domain"/>
    <property type="match status" value="1"/>
</dbReference>
<dbReference type="RefSeq" id="WP_330134672.1">
    <property type="nucleotide sequence ID" value="NZ_JAUTXY010000008.1"/>
</dbReference>
<dbReference type="PRINTS" id="PR00162">
    <property type="entry name" value="RIESKE"/>
</dbReference>
<evidence type="ECO:0000256" key="7">
    <source>
        <dbReference type="ARBA" id="ARBA00023157"/>
    </source>
</evidence>
<feature type="domain" description="Rieske" evidence="11">
    <location>
        <begin position="54"/>
        <end position="145"/>
    </location>
</feature>
<dbReference type="EMBL" id="JAUTXY010000008">
    <property type="protein sequence ID" value="MEE2059452.1"/>
    <property type="molecule type" value="Genomic_DNA"/>
</dbReference>
<keyword evidence="6" id="KW-0411">Iron-sulfur</keyword>
<evidence type="ECO:0000256" key="5">
    <source>
        <dbReference type="ARBA" id="ARBA00023004"/>
    </source>
</evidence>
<comment type="cofactor">
    <cofactor evidence="9">
        <name>[2Fe-2S] cluster</name>
        <dbReference type="ChEBI" id="CHEBI:190135"/>
    </cofactor>
</comment>
<evidence type="ECO:0000256" key="9">
    <source>
        <dbReference type="ARBA" id="ARBA00034078"/>
    </source>
</evidence>
<evidence type="ECO:0000256" key="6">
    <source>
        <dbReference type="ARBA" id="ARBA00023014"/>
    </source>
</evidence>
<comment type="caution">
    <text evidence="12">The sequence shown here is derived from an EMBL/GenBank/DDBJ whole genome shotgun (WGS) entry which is preliminary data.</text>
</comment>
<evidence type="ECO:0000256" key="1">
    <source>
        <dbReference type="ARBA" id="ARBA00002494"/>
    </source>
</evidence>
<dbReference type="InterPro" id="IPR036922">
    <property type="entry name" value="Rieske_2Fe-2S_sf"/>
</dbReference>
<keyword evidence="5" id="KW-0408">Iron</keyword>
<gene>
    <name evidence="12" type="ORF">Q7514_18205</name>
</gene>
<dbReference type="PROSITE" id="PS51318">
    <property type="entry name" value="TAT"/>
    <property type="match status" value="1"/>
</dbReference>
<evidence type="ECO:0000256" key="8">
    <source>
        <dbReference type="ARBA" id="ARBA00029586"/>
    </source>
</evidence>
<dbReference type="InterPro" id="IPR014349">
    <property type="entry name" value="Rieske_Fe-S_prot"/>
</dbReference>
<reference evidence="12 13" key="1">
    <citation type="submission" date="2023-07" db="EMBL/GenBank/DDBJ databases">
        <authorList>
            <person name="Girao M."/>
            <person name="Carvalho M.F."/>
        </authorList>
    </citation>
    <scope>NUCLEOTIDE SEQUENCE [LARGE SCALE GENOMIC DNA]</scope>
    <source>
        <strain evidence="12 13">YIM65754</strain>
    </source>
</reference>
<name>A0ABU7LDX6_9NOCA</name>
<dbReference type="SUPFAM" id="SSF50022">
    <property type="entry name" value="ISP domain"/>
    <property type="match status" value="1"/>
</dbReference>
<evidence type="ECO:0000256" key="4">
    <source>
        <dbReference type="ARBA" id="ARBA00022723"/>
    </source>
</evidence>
<feature type="signal peptide" evidence="10">
    <location>
        <begin position="1"/>
        <end position="22"/>
    </location>
</feature>
<sequence length="146" mass="14585">MSSDLAPMSRRAVLSSAGTAVAAGALTACGASTSQAPVSETVATTTVPPGPDAEVVAAAADVPVGSGVFLEGKRLVVTQPTAGDFHAFVAICTHQGCNITDVEDDLIVCRCHGSKFALDGVPVAGPAQKPLKSRPAQMRGTDVVVG</sequence>
<accession>A0ABU7LDX6</accession>
<keyword evidence="10" id="KW-0732">Signal</keyword>
<evidence type="ECO:0000313" key="13">
    <source>
        <dbReference type="Proteomes" id="UP001336020"/>
    </source>
</evidence>
<keyword evidence="4" id="KW-0479">Metal-binding</keyword>